<proteinExistence type="inferred from homology"/>
<dbReference type="InterPro" id="IPR000836">
    <property type="entry name" value="PRTase_dom"/>
</dbReference>
<evidence type="ECO:0000313" key="5">
    <source>
        <dbReference type="Proteomes" id="UP000188181"/>
    </source>
</evidence>
<comment type="similarity">
    <text evidence="1">Belongs to the ComF/GntX family.</text>
</comment>
<dbReference type="SUPFAM" id="SSF53271">
    <property type="entry name" value="PRTase-like"/>
    <property type="match status" value="1"/>
</dbReference>
<dbReference type="CDD" id="cd06223">
    <property type="entry name" value="PRTases_typeI"/>
    <property type="match status" value="1"/>
</dbReference>
<dbReference type="KEGG" id="pbas:SMSP2_01270"/>
<dbReference type="PANTHER" id="PTHR47505">
    <property type="entry name" value="DNA UTILIZATION PROTEIN YHGH"/>
    <property type="match status" value="1"/>
</dbReference>
<evidence type="ECO:0000259" key="3">
    <source>
        <dbReference type="Pfam" id="PF18912"/>
    </source>
</evidence>
<dbReference type="Pfam" id="PF00156">
    <property type="entry name" value="Pribosyltran"/>
    <property type="match status" value="1"/>
</dbReference>
<dbReference type="InterPro" id="IPR029057">
    <property type="entry name" value="PRTase-like"/>
</dbReference>
<evidence type="ECO:0000259" key="2">
    <source>
        <dbReference type="Pfam" id="PF00156"/>
    </source>
</evidence>
<evidence type="ECO:0000313" key="4">
    <source>
        <dbReference type="EMBL" id="AQQ70908.1"/>
    </source>
</evidence>
<dbReference type="AlphaFoldDB" id="A0A1Q2MED7"/>
<protein>
    <submittedName>
        <fullName evidence="4">DNA utilization protein GntX</fullName>
    </submittedName>
</protein>
<dbReference type="InterPro" id="IPR051910">
    <property type="entry name" value="ComF/GntX_DNA_util-trans"/>
</dbReference>
<dbReference type="OrthoDB" id="9779910at2"/>
<reference evidence="5" key="1">
    <citation type="submission" date="2017-02" db="EMBL/GenBank/DDBJ databases">
        <title>Comparative genomics and description of representatives of a novel lineage of planctomycetes thriving in anoxic sediments.</title>
        <authorList>
            <person name="Spring S."/>
            <person name="Bunk B."/>
            <person name="Sproer C."/>
        </authorList>
    </citation>
    <scope>NUCLEOTIDE SEQUENCE [LARGE SCALE GENOMIC DNA]</scope>
    <source>
        <strain evidence="5">SM-Chi-D1</strain>
    </source>
</reference>
<dbReference type="RefSeq" id="WP_146683140.1">
    <property type="nucleotide sequence ID" value="NZ_CP019646.1"/>
</dbReference>
<dbReference type="PANTHER" id="PTHR47505:SF1">
    <property type="entry name" value="DNA UTILIZATION PROTEIN YHGH"/>
    <property type="match status" value="1"/>
</dbReference>
<dbReference type="Proteomes" id="UP000188181">
    <property type="component" value="Chromosome"/>
</dbReference>
<name>A0A1Q2MED7_9BACT</name>
<accession>A0A1Q2MED7</accession>
<dbReference type="InterPro" id="IPR044005">
    <property type="entry name" value="DZR_2"/>
</dbReference>
<dbReference type="STRING" id="1851148.SMSP2_01270"/>
<evidence type="ECO:0000256" key="1">
    <source>
        <dbReference type="ARBA" id="ARBA00008007"/>
    </source>
</evidence>
<organism evidence="4 5">
    <name type="scientific">Limihaloglobus sulfuriphilus</name>
    <dbReference type="NCBI Taxonomy" id="1851148"/>
    <lineage>
        <taxon>Bacteria</taxon>
        <taxon>Pseudomonadati</taxon>
        <taxon>Planctomycetota</taxon>
        <taxon>Phycisphaerae</taxon>
        <taxon>Sedimentisphaerales</taxon>
        <taxon>Sedimentisphaeraceae</taxon>
        <taxon>Limihaloglobus</taxon>
    </lineage>
</organism>
<sequence length="268" mass="30081">MSFWGSRFFKRFHGLINSIAKPAISLIWPPLCQACECSIDDPDEKLCRDCWQDLNDSVARNYCKRCGSDIDKYSESAQGCDFCSKINFNFDGVARVGNYQGCLKNLILQLKFSGRSELAVTLGEYIDASLLGSFNDEEIDFFAPVPVHWTRRISRGWNQSFLIARNIKHFDAKTKNLLIRTRRTRPQPGLSFAQRRKNVKNAFKIRNSSSVQDKTICLIDDVRTSGATLDECAKVLKQAGARRVLAAVAATAGGSSSRKSGTALKYWD</sequence>
<gene>
    <name evidence="4" type="ORF">SMSP2_01270</name>
</gene>
<dbReference type="Pfam" id="PF18912">
    <property type="entry name" value="DZR_2"/>
    <property type="match status" value="1"/>
</dbReference>
<feature type="domain" description="Phosphoribosyltransferase" evidence="2">
    <location>
        <begin position="196"/>
        <end position="260"/>
    </location>
</feature>
<dbReference type="Gene3D" id="3.40.50.2020">
    <property type="match status" value="1"/>
</dbReference>
<feature type="domain" description="Double zinc ribbon" evidence="3">
    <location>
        <begin position="24"/>
        <end position="83"/>
    </location>
</feature>
<dbReference type="EMBL" id="CP019646">
    <property type="protein sequence ID" value="AQQ70908.1"/>
    <property type="molecule type" value="Genomic_DNA"/>
</dbReference>
<keyword evidence="5" id="KW-1185">Reference proteome</keyword>